<accession>A0A370PH20</accession>
<sequence length="556" mass="62713">MAEQPRLVAGVDFGVTKCVVTYHCRNNRTIKEWRPNGRDSIIPTLVSYHPHTQNLHHWGHKVGRQDDHLVLLKLQVAGVPSTELVDWEIFGNAKLPGVGRNAIQPQDAIRDFLGALGDAFRADQTILQDIGLSQLPPIDWYFAMPDCWTVEGDKMMQSAIREARFEDGADRVFYTSEAKAAAIRVASQLEEEGLAKVGDRVLVCDLGGVTCDYTVFRVSTTTNEPHHLLFHPLSEKSTMKHGSHLIEASFMRHIRTTLNLPIGKGQVAAMALDRALEAKHGFSGDEAPVVYLPFTPQYKSQCKYKPSIQFNEQTSHFTFTRASVDKAFDPVVRSITNAILHHISACNVTQVVLVGGFSQSVYLRKEVKRRLQDIDEAERPTLRHLKGNDAITAVAYGLALRGSMVSAHMQYQSIWGYELAAPVIEMRATGLEPPRKHAFRVIHSGRAIRQEGSVHLWLAVEAGQCVQSVLIRRFTEMPNRVQAIGELKLNIPDKARCGVYYPPDAEAISWYECLASWTVYTDVRDRMRWKLSIRTDKEWEEVNTEDHLVTDMSPWH</sequence>
<dbReference type="Gene3D" id="3.90.640.10">
    <property type="entry name" value="Actin, Chain A, domain 4"/>
    <property type="match status" value="1"/>
</dbReference>
<keyword evidence="2" id="KW-1185">Reference proteome</keyword>
<dbReference type="EMBL" id="KZ851855">
    <property type="protein sequence ID" value="RDK41498.1"/>
    <property type="molecule type" value="Genomic_DNA"/>
</dbReference>
<evidence type="ECO:0000313" key="2">
    <source>
        <dbReference type="Proteomes" id="UP000254937"/>
    </source>
</evidence>
<name>A0A370PH20_ASPPH</name>
<protein>
    <recommendedName>
        <fullName evidence="3">Actin-like ATPase domain-containing protein</fullName>
    </recommendedName>
</protein>
<gene>
    <name evidence="1" type="ORF">M752DRAFT_276944</name>
</gene>
<dbReference type="InterPro" id="IPR043129">
    <property type="entry name" value="ATPase_NBD"/>
</dbReference>
<dbReference type="SUPFAM" id="SSF53067">
    <property type="entry name" value="Actin-like ATPase domain"/>
    <property type="match status" value="1"/>
</dbReference>
<dbReference type="PANTHER" id="PTHR42749">
    <property type="entry name" value="CELL SHAPE-DETERMINING PROTEIN MREB"/>
    <property type="match status" value="1"/>
</dbReference>
<dbReference type="Proteomes" id="UP000254937">
    <property type="component" value="Unassembled WGS sequence"/>
</dbReference>
<dbReference type="Gene3D" id="3.30.420.40">
    <property type="match status" value="2"/>
</dbReference>
<dbReference type="PANTHER" id="PTHR42749:SF1">
    <property type="entry name" value="CELL SHAPE-DETERMINING PROTEIN MREB"/>
    <property type="match status" value="1"/>
</dbReference>
<dbReference type="AlphaFoldDB" id="A0A370PH20"/>
<evidence type="ECO:0008006" key="3">
    <source>
        <dbReference type="Google" id="ProtNLM"/>
    </source>
</evidence>
<evidence type="ECO:0000313" key="1">
    <source>
        <dbReference type="EMBL" id="RDK41498.1"/>
    </source>
</evidence>
<dbReference type="CDD" id="cd10170">
    <property type="entry name" value="ASKHA_NBD_HSP70"/>
    <property type="match status" value="1"/>
</dbReference>
<proteinExistence type="predicted"/>
<organism evidence="1 2">
    <name type="scientific">Aspergillus phoenicis ATCC 13157</name>
    <dbReference type="NCBI Taxonomy" id="1353007"/>
    <lineage>
        <taxon>Eukaryota</taxon>
        <taxon>Fungi</taxon>
        <taxon>Dikarya</taxon>
        <taxon>Ascomycota</taxon>
        <taxon>Pezizomycotina</taxon>
        <taxon>Eurotiomycetes</taxon>
        <taxon>Eurotiomycetidae</taxon>
        <taxon>Eurotiales</taxon>
        <taxon>Aspergillaceae</taxon>
        <taxon>Aspergillus</taxon>
    </lineage>
</organism>
<reference evidence="1 2" key="1">
    <citation type="submission" date="2018-07" db="EMBL/GenBank/DDBJ databases">
        <title>Section-level genome sequencing of Aspergillus section Nigri to investigate inter- and intra-species variation.</title>
        <authorList>
            <consortium name="DOE Joint Genome Institute"/>
            <person name="Vesth T.C."/>
            <person name="Nybo J.L."/>
            <person name="Theobald S."/>
            <person name="Frisvad J.C."/>
            <person name="Larsen T.O."/>
            <person name="Nielsen K.F."/>
            <person name="Hoof J.B."/>
            <person name="Brandl J."/>
            <person name="Salamov A."/>
            <person name="Riley R."/>
            <person name="Gladden J.M."/>
            <person name="Phatale P."/>
            <person name="Nielsen M.T."/>
            <person name="Lyhne E.K."/>
            <person name="Kogle M.E."/>
            <person name="Strasser K."/>
            <person name="McDonnell E."/>
            <person name="Barry K."/>
            <person name="Clum A."/>
            <person name="Chen C."/>
            <person name="Nolan M."/>
            <person name="Sandor L."/>
            <person name="Kuo A."/>
            <person name="Lipzen A."/>
            <person name="Hainaut M."/>
            <person name="Drula E."/>
            <person name="Tsang A."/>
            <person name="Magnuson J.K."/>
            <person name="Henrissat B."/>
            <person name="Wiebenga A."/>
            <person name="Simmons B.A."/>
            <person name="Makela M.R."/>
            <person name="De vries R.P."/>
            <person name="Grigoriev I.V."/>
            <person name="Mortensen U.H."/>
            <person name="Baker S.E."/>
            <person name="Andersen M.R."/>
        </authorList>
    </citation>
    <scope>NUCLEOTIDE SEQUENCE [LARGE SCALE GENOMIC DNA]</scope>
    <source>
        <strain evidence="1 2">ATCC 13157</strain>
    </source>
</reference>